<sequence>MGIVAWCPYLYGSHSNSNNYPIYMGFPCALPVMNSKAIELIVKLELALNSNLSLNSKFDRKQYFYSDLPKGYHISQFDIPIALGRFINVDLPVEFDGGHMKFGITRIHMEEDAGKLLQSRNGAHVDLNKAGVPFLEIVSKLDISTGIEAAEMQRLVRYLGVEIKKENSFSAIHKAIDFKISRQSLFDSQSLGDQIVQETKLWEEGYQRKIAIRKKERLADYRYIPEPDLLPEVVITTDYIDSIYSTLPELREMKRRRYEEMGLSIQDVLFLAKC</sequence>
<evidence type="ECO:0000256" key="4">
    <source>
        <dbReference type="ARBA" id="ARBA00022917"/>
    </source>
</evidence>
<dbReference type="GO" id="GO:0005524">
    <property type="term" value="F:ATP binding"/>
    <property type="evidence" value="ECO:0007669"/>
    <property type="project" value="UniProtKB-KW"/>
</dbReference>
<name>A0A7J7L3L3_9MAGN</name>
<keyword evidence="1" id="KW-0436">Ligase</keyword>
<keyword evidence="3" id="KW-0067">ATP-binding</keyword>
<dbReference type="PANTHER" id="PTHR11659:SF0">
    <property type="entry name" value="GLUTAMYL-TRNA(GLN) AMIDOTRANSFERASE SUBUNIT B, MITOCHONDRIAL"/>
    <property type="match status" value="1"/>
</dbReference>
<dbReference type="GO" id="GO:0006412">
    <property type="term" value="P:translation"/>
    <property type="evidence" value="ECO:0007669"/>
    <property type="project" value="UniProtKB-KW"/>
</dbReference>
<evidence type="ECO:0000259" key="5">
    <source>
        <dbReference type="Pfam" id="PF02934"/>
    </source>
</evidence>
<accession>A0A7J7L3L3</accession>
<dbReference type="EMBL" id="JACGCM010002660">
    <property type="protein sequence ID" value="KAF6137230.1"/>
    <property type="molecule type" value="Genomic_DNA"/>
</dbReference>
<dbReference type="PANTHER" id="PTHR11659">
    <property type="entry name" value="GLUTAMYL-TRNA GLN AMIDOTRANSFERASE SUBUNIT B MITOCHONDRIAL AND PROKARYOTIC PET112-RELATED"/>
    <property type="match status" value="1"/>
</dbReference>
<evidence type="ECO:0000313" key="6">
    <source>
        <dbReference type="EMBL" id="KAF6137230.1"/>
    </source>
</evidence>
<dbReference type="GO" id="GO:0070681">
    <property type="term" value="P:glutaminyl-tRNAGln biosynthesis via transamidation"/>
    <property type="evidence" value="ECO:0007669"/>
    <property type="project" value="TreeGrafter"/>
</dbReference>
<dbReference type="GO" id="GO:0050567">
    <property type="term" value="F:glutaminyl-tRNA synthase (glutamine-hydrolyzing) activity"/>
    <property type="evidence" value="ECO:0007669"/>
    <property type="project" value="TreeGrafter"/>
</dbReference>
<evidence type="ECO:0000256" key="1">
    <source>
        <dbReference type="ARBA" id="ARBA00022598"/>
    </source>
</evidence>
<dbReference type="OrthoDB" id="1722066at2759"/>
<reference evidence="6 7" key="1">
    <citation type="journal article" date="2020" name="IScience">
        <title>Genome Sequencing of the Endangered Kingdonia uniflora (Circaeasteraceae, Ranunculales) Reveals Potential Mechanisms of Evolutionary Specialization.</title>
        <authorList>
            <person name="Sun Y."/>
            <person name="Deng T."/>
            <person name="Zhang A."/>
            <person name="Moore M.J."/>
            <person name="Landis J.B."/>
            <person name="Lin N."/>
            <person name="Zhang H."/>
            <person name="Zhang X."/>
            <person name="Huang J."/>
            <person name="Zhang X."/>
            <person name="Sun H."/>
            <person name="Wang H."/>
        </authorList>
    </citation>
    <scope>NUCLEOTIDE SEQUENCE [LARGE SCALE GENOMIC DNA]</scope>
    <source>
        <strain evidence="6">TB1705</strain>
        <tissue evidence="6">Leaf</tissue>
    </source>
</reference>
<feature type="domain" description="Aspartyl/Glutamyl-tRNA(Gln) amidotransferase subunit B/E catalytic" evidence="5">
    <location>
        <begin position="161"/>
        <end position="240"/>
    </location>
</feature>
<feature type="non-terminal residue" evidence="6">
    <location>
        <position position="1"/>
    </location>
</feature>
<gene>
    <name evidence="6" type="ORF">GIB67_030994</name>
</gene>
<organism evidence="6 7">
    <name type="scientific">Kingdonia uniflora</name>
    <dbReference type="NCBI Taxonomy" id="39325"/>
    <lineage>
        <taxon>Eukaryota</taxon>
        <taxon>Viridiplantae</taxon>
        <taxon>Streptophyta</taxon>
        <taxon>Embryophyta</taxon>
        <taxon>Tracheophyta</taxon>
        <taxon>Spermatophyta</taxon>
        <taxon>Magnoliopsida</taxon>
        <taxon>Ranunculales</taxon>
        <taxon>Circaeasteraceae</taxon>
        <taxon>Kingdonia</taxon>
    </lineage>
</organism>
<dbReference type="Pfam" id="PF02934">
    <property type="entry name" value="GatB_N"/>
    <property type="match status" value="2"/>
</dbReference>
<protein>
    <recommendedName>
        <fullName evidence="5">Aspartyl/Glutamyl-tRNA(Gln) amidotransferase subunit B/E catalytic domain-containing protein</fullName>
    </recommendedName>
</protein>
<dbReference type="InterPro" id="IPR006075">
    <property type="entry name" value="Asn/Gln-tRNA_Trfase_suB/E_cat"/>
</dbReference>
<evidence type="ECO:0000256" key="3">
    <source>
        <dbReference type="ARBA" id="ARBA00022840"/>
    </source>
</evidence>
<dbReference type="SUPFAM" id="SSF55931">
    <property type="entry name" value="Glutamine synthetase/guanido kinase"/>
    <property type="match status" value="1"/>
</dbReference>
<dbReference type="InterPro" id="IPR014746">
    <property type="entry name" value="Gln_synth/guanido_kin_cat_dom"/>
</dbReference>
<evidence type="ECO:0000256" key="2">
    <source>
        <dbReference type="ARBA" id="ARBA00022741"/>
    </source>
</evidence>
<proteinExistence type="predicted"/>
<dbReference type="Proteomes" id="UP000541444">
    <property type="component" value="Unassembled WGS sequence"/>
</dbReference>
<keyword evidence="4" id="KW-0648">Protein biosynthesis</keyword>
<dbReference type="InterPro" id="IPR017959">
    <property type="entry name" value="Asn/Gln-tRNA_amidoTrfase_suB/E"/>
</dbReference>
<feature type="domain" description="Aspartyl/Glutamyl-tRNA(Gln) amidotransferase subunit B/E catalytic" evidence="5">
    <location>
        <begin position="8"/>
        <end position="156"/>
    </location>
</feature>
<comment type="caution">
    <text evidence="6">The sequence shown here is derived from an EMBL/GenBank/DDBJ whole genome shotgun (WGS) entry which is preliminary data.</text>
</comment>
<keyword evidence="2" id="KW-0547">Nucleotide-binding</keyword>
<evidence type="ECO:0000313" key="7">
    <source>
        <dbReference type="Proteomes" id="UP000541444"/>
    </source>
</evidence>
<dbReference type="AlphaFoldDB" id="A0A7J7L3L3"/>
<keyword evidence="7" id="KW-1185">Reference proteome</keyword>